<organism evidence="1 2">
    <name type="scientific">Acidithiobacillus concretivorus</name>
    <dbReference type="NCBI Taxonomy" id="3063952"/>
    <lineage>
        <taxon>Bacteria</taxon>
        <taxon>Pseudomonadati</taxon>
        <taxon>Pseudomonadota</taxon>
        <taxon>Acidithiobacillia</taxon>
        <taxon>Acidithiobacillales</taxon>
        <taxon>Acidithiobacillaceae</taxon>
        <taxon>Acidithiobacillus</taxon>
    </lineage>
</organism>
<proteinExistence type="predicted"/>
<dbReference type="Proteomes" id="UP001197028">
    <property type="component" value="Unassembled WGS sequence"/>
</dbReference>
<comment type="caution">
    <text evidence="1">The sequence shown here is derived from an EMBL/GenBank/DDBJ whole genome shotgun (WGS) entry which is preliminary data.</text>
</comment>
<sequence length="120" mass="13376">MSENIEKNGLPAIPALDAGQDAWILAWRKTLGAYAVMAGYSDHLAERWAQEMAEVYLGPACHRTAENLTNIRATAQRLGPIYPAREEIEESNMDTKFSPVVHAESKQDAEAQIDMFEDLL</sequence>
<gene>
    <name evidence="1" type="ORF">HJG40_07225</name>
</gene>
<dbReference type="EMBL" id="JABELD010000051">
    <property type="protein sequence ID" value="MBU2738587.1"/>
    <property type="molecule type" value="Genomic_DNA"/>
</dbReference>
<evidence type="ECO:0000313" key="2">
    <source>
        <dbReference type="Proteomes" id="UP001197028"/>
    </source>
</evidence>
<dbReference type="RefSeq" id="WP_215863552.1">
    <property type="nucleotide sequence ID" value="NZ_JABELD010000051.1"/>
</dbReference>
<name>A0ABS5ZR16_9PROT</name>
<keyword evidence="2" id="KW-1185">Reference proteome</keyword>
<accession>A0ABS5ZR16</accession>
<protein>
    <submittedName>
        <fullName evidence="1">Uncharacterized protein</fullName>
    </submittedName>
</protein>
<evidence type="ECO:0000313" key="1">
    <source>
        <dbReference type="EMBL" id="MBU2738587.1"/>
    </source>
</evidence>
<reference evidence="1 2" key="1">
    <citation type="journal article" date="2021" name="ISME J.">
        <title>Genomic evolution of the class Acidithiobacillia: deep-branching Proteobacteria living in extreme acidic conditions.</title>
        <authorList>
            <person name="Moya-Beltran A."/>
            <person name="Beard S."/>
            <person name="Rojas-Villalobos C."/>
            <person name="Issotta F."/>
            <person name="Gallardo Y."/>
            <person name="Ulloa R."/>
            <person name="Giaveno A."/>
            <person name="Degli Esposti M."/>
            <person name="Johnson D.B."/>
            <person name="Quatrini R."/>
        </authorList>
    </citation>
    <scope>NUCLEOTIDE SEQUENCE [LARGE SCALE GENOMIC DNA]</scope>
    <source>
        <strain evidence="1 2">ATCC 19703</strain>
    </source>
</reference>